<comment type="caution">
    <text evidence="8">The sequence shown here is derived from an EMBL/GenBank/DDBJ whole genome shotgun (WGS) entry which is preliminary data.</text>
</comment>
<dbReference type="AlphaFoldDB" id="A0A830HH24"/>
<dbReference type="Gene3D" id="1.25.10.10">
    <property type="entry name" value="Leucine-rich Repeat Variant"/>
    <property type="match status" value="1"/>
</dbReference>
<evidence type="ECO:0000256" key="3">
    <source>
        <dbReference type="ARBA" id="ARBA00022490"/>
    </source>
</evidence>
<keyword evidence="5" id="KW-0653">Protein transport</keyword>
<feature type="compositionally biased region" description="Low complexity" evidence="6">
    <location>
        <begin position="1"/>
        <end position="21"/>
    </location>
</feature>
<evidence type="ECO:0000256" key="4">
    <source>
        <dbReference type="ARBA" id="ARBA00022737"/>
    </source>
</evidence>
<dbReference type="Pfam" id="PF03810">
    <property type="entry name" value="IBN_N"/>
    <property type="match status" value="1"/>
</dbReference>
<evidence type="ECO:0000259" key="7">
    <source>
        <dbReference type="PROSITE" id="PS50166"/>
    </source>
</evidence>
<feature type="domain" description="Importin N-terminal" evidence="7">
    <location>
        <begin position="43"/>
        <end position="123"/>
    </location>
</feature>
<dbReference type="Proteomes" id="UP000660262">
    <property type="component" value="Unassembled WGS sequence"/>
</dbReference>
<keyword evidence="3" id="KW-0963">Cytoplasm</keyword>
<evidence type="ECO:0000256" key="1">
    <source>
        <dbReference type="ARBA" id="ARBA00004496"/>
    </source>
</evidence>
<dbReference type="GO" id="GO:0005737">
    <property type="term" value="C:cytoplasm"/>
    <property type="evidence" value="ECO:0007669"/>
    <property type="project" value="UniProtKB-SubCell"/>
</dbReference>
<dbReference type="Pfam" id="PF25574">
    <property type="entry name" value="TPR_IMB1"/>
    <property type="match status" value="1"/>
</dbReference>
<feature type="region of interest" description="Disordered" evidence="6">
    <location>
        <begin position="481"/>
        <end position="505"/>
    </location>
</feature>
<organism evidence="8 9">
    <name type="scientific">Pycnococcus provasolii</name>
    <dbReference type="NCBI Taxonomy" id="41880"/>
    <lineage>
        <taxon>Eukaryota</taxon>
        <taxon>Viridiplantae</taxon>
        <taxon>Chlorophyta</taxon>
        <taxon>Pseudoscourfieldiophyceae</taxon>
        <taxon>Pseudoscourfieldiales</taxon>
        <taxon>Pycnococcaceae</taxon>
        <taxon>Pycnococcus</taxon>
    </lineage>
</organism>
<dbReference type="PROSITE" id="PS50166">
    <property type="entry name" value="IMPORTIN_B_NT"/>
    <property type="match status" value="1"/>
</dbReference>
<dbReference type="GO" id="GO:0031267">
    <property type="term" value="F:small GTPase binding"/>
    <property type="evidence" value="ECO:0007669"/>
    <property type="project" value="InterPro"/>
</dbReference>
<evidence type="ECO:0000313" key="9">
    <source>
        <dbReference type="Proteomes" id="UP000660262"/>
    </source>
</evidence>
<dbReference type="InterPro" id="IPR011989">
    <property type="entry name" value="ARM-like"/>
</dbReference>
<proteinExistence type="predicted"/>
<evidence type="ECO:0000313" key="8">
    <source>
        <dbReference type="EMBL" id="GHP04367.1"/>
    </source>
</evidence>
<dbReference type="EMBL" id="BNJQ01000007">
    <property type="protein sequence ID" value="GHP04367.1"/>
    <property type="molecule type" value="Genomic_DNA"/>
</dbReference>
<name>A0A830HH24_9CHLO</name>
<reference evidence="8" key="1">
    <citation type="submission" date="2020-10" db="EMBL/GenBank/DDBJ databases">
        <title>Unveiling of a novel bifunctional photoreceptor, Dualchrome1, isolated from a cosmopolitan green alga.</title>
        <authorList>
            <person name="Suzuki S."/>
            <person name="Kawachi M."/>
        </authorList>
    </citation>
    <scope>NUCLEOTIDE SEQUENCE</scope>
    <source>
        <strain evidence="8">NIES 2893</strain>
    </source>
</reference>
<keyword evidence="4" id="KW-0677">Repeat</keyword>
<dbReference type="InterPro" id="IPR001494">
    <property type="entry name" value="Importin-beta_N"/>
</dbReference>
<feature type="region of interest" description="Disordered" evidence="6">
    <location>
        <begin position="1"/>
        <end position="22"/>
    </location>
</feature>
<dbReference type="InterPro" id="IPR040122">
    <property type="entry name" value="Importin_beta"/>
</dbReference>
<keyword evidence="9" id="KW-1185">Reference proteome</keyword>
<gene>
    <name evidence="8" type="ORF">PPROV_000312100</name>
</gene>
<dbReference type="InterPro" id="IPR058584">
    <property type="entry name" value="IMB1_TNPO1-like_TPR"/>
</dbReference>
<dbReference type="InterPro" id="IPR016024">
    <property type="entry name" value="ARM-type_fold"/>
</dbReference>
<accession>A0A830HH24</accession>
<protein>
    <recommendedName>
        <fullName evidence="7">Importin N-terminal domain-containing protein</fullName>
    </recommendedName>
</protein>
<comment type="subcellular location">
    <subcellularLocation>
        <location evidence="1">Cytoplasm</location>
    </subcellularLocation>
</comment>
<keyword evidence="2" id="KW-0813">Transport</keyword>
<evidence type="ECO:0000256" key="2">
    <source>
        <dbReference type="ARBA" id="ARBA00022448"/>
    </source>
</evidence>
<dbReference type="GO" id="GO:0006606">
    <property type="term" value="P:protein import into nucleus"/>
    <property type="evidence" value="ECO:0007669"/>
    <property type="project" value="InterPro"/>
</dbReference>
<dbReference type="PANTHER" id="PTHR10527">
    <property type="entry name" value="IMPORTIN BETA"/>
    <property type="match status" value="1"/>
</dbReference>
<dbReference type="OrthoDB" id="10263328at2759"/>
<evidence type="ECO:0000256" key="5">
    <source>
        <dbReference type="ARBA" id="ARBA00022927"/>
    </source>
</evidence>
<dbReference type="SUPFAM" id="SSF48371">
    <property type="entry name" value="ARM repeat"/>
    <property type="match status" value="1"/>
</dbReference>
<sequence length="988" mass="107006">MAEAPQQAQQQTGGAPSQQPSVFEVTAMLQQAQSAEPVTRKAAEDQIRQFQEAQYPSFFISMTAELANETKPLAGRRLASLILKNVLDAKEATRKAAFEQLYLQLPANVTAHVKGQLVTTLASAAHEAALGAAQVIGKMAAVEVPKGTWPDLIDSLLNHMRSPGASAVLRRATLECLGFVCEELEPEHLEPAQVNAVLTAVVGGMAATEVMEVRIAACTALSNALQFASANFEKENERDVIMQTLCEGCVAADARLRQTSLEAIVDVCAEYYKVMPKYIVELFNITGKITRQDQEEVALQAIEVWSTICDEEIALQEEIDEATSDGSSHSVVHHYFIQQALPGLVPLLLETMMKQEEDQVEDDGAWNLSMAAGCCLQLAAATVRDQIVDPVMEFVKMHITGAEWRQREAATFAFGSILEGPRREKLKPLVAMGLDFLLTALKSDTNYNVKDTTAWAISRICELLHGTNYDADAEELLDDAASNPAGAAGSTSTTGAPGSGADSASSGVINAENLPRVVNALLECAVDRPHIAERVCCALAHLASGFGDDCDKPSGALSPYNQMIIAALLQTGARTDAGQQATKLRVSAYEALNEVVRSAANDQLPVITQLVPVVLQKLNEVAQRMQAAESGTPVALEPNVSAQMEAQRNMEVQGLLCGTLQVIMTRLAEKDDTIIYLKQFADHIMASFLQVLQLTSKGLLDGSQPAAVNGDDKSQPTVHEECMLAIGTLASVVGPEFEKYLSHLFVYIDAGLKNIRDKDVCTVTVGVVGDICRAMEDKILPFCDKIMLVLLEDLRSPDLHRSVKPGMLSCFGEIALAVGPNYEKYLPYALPVLTSAAMMCGSPTRHRELAASETEDDEDVAEYANNLRVGVLEAYSGMMQGFKPKPGEPEKPNPFFRPEIVSYLNEYFKFCEDVAMDSEKTHEVAKALAGSLGDSADCLKPHIATAFKQKRFWQGFLQDCITGSLSVDDRVNSTAQWAQSIIVPLVSS</sequence>
<dbReference type="Pfam" id="PF13513">
    <property type="entry name" value="HEAT_EZ"/>
    <property type="match status" value="1"/>
</dbReference>
<evidence type="ECO:0000256" key="6">
    <source>
        <dbReference type="SAM" id="MobiDB-lite"/>
    </source>
</evidence>